<evidence type="ECO:0000259" key="5">
    <source>
        <dbReference type="Pfam" id="PF13476"/>
    </source>
</evidence>
<dbReference type="SUPFAM" id="SSF52540">
    <property type="entry name" value="P-loop containing nucleoside triphosphate hydrolases"/>
    <property type="match status" value="1"/>
</dbReference>
<evidence type="ECO:0000313" key="7">
    <source>
        <dbReference type="Proteomes" id="UP000295188"/>
    </source>
</evidence>
<dbReference type="Proteomes" id="UP000295188">
    <property type="component" value="Unassembled WGS sequence"/>
</dbReference>
<evidence type="ECO:0000256" key="2">
    <source>
        <dbReference type="ARBA" id="ARBA00011322"/>
    </source>
</evidence>
<reference evidence="6 7" key="1">
    <citation type="submission" date="2019-03" db="EMBL/GenBank/DDBJ databases">
        <title>Genomic Encyclopedia of Type Strains, Phase IV (KMG-IV): sequencing the most valuable type-strain genomes for metagenomic binning, comparative biology and taxonomic classification.</title>
        <authorList>
            <person name="Goeker M."/>
        </authorList>
    </citation>
    <scope>NUCLEOTIDE SEQUENCE [LARGE SCALE GENOMIC DNA]</scope>
    <source>
        <strain evidence="6 7">DSM 20467</strain>
    </source>
</reference>
<dbReference type="InterPro" id="IPR027417">
    <property type="entry name" value="P-loop_NTPase"/>
</dbReference>
<dbReference type="PANTHER" id="PTHR32114">
    <property type="entry name" value="ABC TRANSPORTER ABCH.3"/>
    <property type="match status" value="1"/>
</dbReference>
<dbReference type="Gene3D" id="3.40.50.300">
    <property type="entry name" value="P-loop containing nucleotide triphosphate hydrolases"/>
    <property type="match status" value="1"/>
</dbReference>
<feature type="coiled-coil region" evidence="4">
    <location>
        <begin position="188"/>
        <end position="252"/>
    </location>
</feature>
<protein>
    <recommendedName>
        <fullName evidence="3">Nuclease SbcCD subunit C</fullName>
    </recommendedName>
</protein>
<dbReference type="PANTHER" id="PTHR32114:SF2">
    <property type="entry name" value="ABC TRANSPORTER ABCH.3"/>
    <property type="match status" value="1"/>
</dbReference>
<comment type="caution">
    <text evidence="6">The sequence shown here is derived from an EMBL/GenBank/DDBJ whole genome shotgun (WGS) entry which is preliminary data.</text>
</comment>
<dbReference type="RefSeq" id="WP_165874500.1">
    <property type="nucleotide sequence ID" value="NZ_SMAA01000014.1"/>
</dbReference>
<name>A0A4R3K4I1_9FIRM</name>
<evidence type="ECO:0000256" key="1">
    <source>
        <dbReference type="ARBA" id="ARBA00006930"/>
    </source>
</evidence>
<dbReference type="AlphaFoldDB" id="A0A4R3K4I1"/>
<organism evidence="6 7">
    <name type="scientific">Pectinatus cerevisiiphilus</name>
    <dbReference type="NCBI Taxonomy" id="86956"/>
    <lineage>
        <taxon>Bacteria</taxon>
        <taxon>Bacillati</taxon>
        <taxon>Bacillota</taxon>
        <taxon>Negativicutes</taxon>
        <taxon>Selenomonadales</taxon>
        <taxon>Selenomonadaceae</taxon>
        <taxon>Pectinatus</taxon>
    </lineage>
</organism>
<evidence type="ECO:0000256" key="3">
    <source>
        <dbReference type="ARBA" id="ARBA00013368"/>
    </source>
</evidence>
<accession>A0A4R3K4I1</accession>
<keyword evidence="4" id="KW-0175">Coiled coil</keyword>
<dbReference type="GO" id="GO:0016887">
    <property type="term" value="F:ATP hydrolysis activity"/>
    <property type="evidence" value="ECO:0007669"/>
    <property type="project" value="InterPro"/>
</dbReference>
<dbReference type="EMBL" id="SMAA01000014">
    <property type="protein sequence ID" value="TCS77679.1"/>
    <property type="molecule type" value="Genomic_DNA"/>
</dbReference>
<keyword evidence="7" id="KW-1185">Reference proteome</keyword>
<dbReference type="InterPro" id="IPR038729">
    <property type="entry name" value="Rad50/SbcC_AAA"/>
</dbReference>
<sequence length="290" mass="33671">MGKKIKEITIEAFRAYEKLQAFDFRHNESKNIADLVVIYAPNGYGKTSFFDAVEWAITDEIGRFKSSNAIKQEVSAEKGDILKNRNSNLLQGMVRIVTENDSIFEKKTKRRIGNMKSDYKPGELELIAHELEGILKEKNTFCTTNMLAHDKITSFLQNYTAEDKTKALEIFWDTNGYSDTLKMINNLFDEITNKEKTLSTELQKENKELKQYKYELNKENEVRQLIDNFNSKNDLQINLENLTSNIECSLDKATSILKKIQENKFKNEEKINNIELLINKLDRVQLSSQK</sequence>
<dbReference type="GO" id="GO:0006302">
    <property type="term" value="P:double-strand break repair"/>
    <property type="evidence" value="ECO:0007669"/>
    <property type="project" value="InterPro"/>
</dbReference>
<evidence type="ECO:0000256" key="4">
    <source>
        <dbReference type="SAM" id="Coils"/>
    </source>
</evidence>
<dbReference type="Pfam" id="PF13476">
    <property type="entry name" value="AAA_23"/>
    <property type="match status" value="1"/>
</dbReference>
<proteinExistence type="inferred from homology"/>
<evidence type="ECO:0000313" key="6">
    <source>
        <dbReference type="EMBL" id="TCS77679.1"/>
    </source>
</evidence>
<comment type="similarity">
    <text evidence="1">Belongs to the SMC family. SbcC subfamily.</text>
</comment>
<feature type="domain" description="Rad50/SbcC-type AAA" evidence="5">
    <location>
        <begin position="7"/>
        <end position="229"/>
    </location>
</feature>
<gene>
    <name evidence="6" type="ORF">EDC37_11480</name>
</gene>
<comment type="subunit">
    <text evidence="2">Heterodimer of SbcC and SbcD.</text>
</comment>